<evidence type="ECO:0000313" key="5">
    <source>
        <dbReference type="EMBL" id="SMG44190.1"/>
    </source>
</evidence>
<dbReference type="CDD" id="cd14657">
    <property type="entry name" value="Imelysin_IrpA-like"/>
    <property type="match status" value="1"/>
</dbReference>
<dbReference type="GO" id="GO:0030313">
    <property type="term" value="C:cell envelope"/>
    <property type="evidence" value="ECO:0007669"/>
    <property type="project" value="UniProtKB-SubCell"/>
</dbReference>
<sequence length="387" mass="43102">MKRVLSLSILFVFLLSCQSKDEVTTEDVVKNYSTIAYSNYTDAHSHAVALKNDISNFIDNPSQTGLSKAKQAWLLARESYGQTEAFRFYGGPIDGEDGPEGQLNAWPLDEAYIDYVSSEGSNNANIINSPEQFPEITAEFIASMNERGSEVNVSAGYHAIEFLLWGQDLSEGPGAGQRKYTDYVEGEKATAKNADRRKKYLLETVNLLLEDLKSVMQEWEPNKQNYRAKFTSNPDQSIEKIVSGLGKLSKGELAGERMFVAYDLQSKEDEHSCFSDNTHRDIAANAKGIQNVFLGNYESFTTDERINGPSIYDLLKQKDKTLAEEIKETISTGVVESKAIEAPFDQQIKNEAGRKQIAKTISLFRKQGDLLAAAANKFGFKFDPTAI</sequence>
<dbReference type="InterPro" id="IPR038352">
    <property type="entry name" value="Imelysin_sf"/>
</dbReference>
<dbReference type="PROSITE" id="PS51257">
    <property type="entry name" value="PROKAR_LIPOPROTEIN"/>
    <property type="match status" value="1"/>
</dbReference>
<dbReference type="InterPro" id="IPR018976">
    <property type="entry name" value="Imelysin-like"/>
</dbReference>
<keyword evidence="2 3" id="KW-0732">Signal</keyword>
<dbReference type="AlphaFoldDB" id="A0A1X7KS80"/>
<evidence type="ECO:0000256" key="1">
    <source>
        <dbReference type="ARBA" id="ARBA00004196"/>
    </source>
</evidence>
<evidence type="ECO:0000256" key="2">
    <source>
        <dbReference type="ARBA" id="ARBA00022729"/>
    </source>
</evidence>
<proteinExistence type="predicted"/>
<dbReference type="RefSeq" id="WP_085518247.1">
    <property type="nucleotide sequence ID" value="NZ_FXAW01000006.1"/>
</dbReference>
<organism evidence="5 6">
    <name type="scientific">Marivirga sericea</name>
    <dbReference type="NCBI Taxonomy" id="1028"/>
    <lineage>
        <taxon>Bacteria</taxon>
        <taxon>Pseudomonadati</taxon>
        <taxon>Bacteroidota</taxon>
        <taxon>Cytophagia</taxon>
        <taxon>Cytophagales</taxon>
        <taxon>Marivirgaceae</taxon>
        <taxon>Marivirga</taxon>
    </lineage>
</organism>
<accession>A0A1X7KS80</accession>
<name>A0A1X7KS80_9BACT</name>
<reference evidence="6" key="1">
    <citation type="submission" date="2017-04" db="EMBL/GenBank/DDBJ databases">
        <authorList>
            <person name="Varghese N."/>
            <person name="Submissions S."/>
        </authorList>
    </citation>
    <scope>NUCLEOTIDE SEQUENCE [LARGE SCALE GENOMIC DNA]</scope>
    <source>
        <strain evidence="6">DSM 4125</strain>
    </source>
</reference>
<dbReference type="Pfam" id="PF09375">
    <property type="entry name" value="Peptidase_M75"/>
    <property type="match status" value="1"/>
</dbReference>
<evidence type="ECO:0000259" key="4">
    <source>
        <dbReference type="Pfam" id="PF09375"/>
    </source>
</evidence>
<feature type="domain" description="Imelysin-like" evidence="4">
    <location>
        <begin position="36"/>
        <end position="362"/>
    </location>
</feature>
<dbReference type="Proteomes" id="UP000193804">
    <property type="component" value="Unassembled WGS sequence"/>
</dbReference>
<dbReference type="STRING" id="1028.SAMN05661096_03104"/>
<dbReference type="OrthoDB" id="9764688at2"/>
<feature type="signal peptide" evidence="3">
    <location>
        <begin position="1"/>
        <end position="21"/>
    </location>
</feature>
<evidence type="ECO:0000313" key="6">
    <source>
        <dbReference type="Proteomes" id="UP000193804"/>
    </source>
</evidence>
<gene>
    <name evidence="5" type="ORF">SAMN05661096_03104</name>
</gene>
<dbReference type="EMBL" id="FXAW01000006">
    <property type="protein sequence ID" value="SMG44190.1"/>
    <property type="molecule type" value="Genomic_DNA"/>
</dbReference>
<dbReference type="Gene3D" id="1.20.1420.20">
    <property type="entry name" value="M75 peptidase, HXXE motif"/>
    <property type="match status" value="1"/>
</dbReference>
<evidence type="ECO:0000256" key="3">
    <source>
        <dbReference type="SAM" id="SignalP"/>
    </source>
</evidence>
<comment type="subcellular location">
    <subcellularLocation>
        <location evidence="1">Cell envelope</location>
    </subcellularLocation>
</comment>
<protein>
    <submittedName>
        <fullName evidence="5">Putative iron-regulated protein</fullName>
    </submittedName>
</protein>
<keyword evidence="6" id="KW-1185">Reference proteome</keyword>
<feature type="chain" id="PRO_5012236941" evidence="3">
    <location>
        <begin position="22"/>
        <end position="387"/>
    </location>
</feature>